<dbReference type="Pfam" id="PF01753">
    <property type="entry name" value="zf-MYND"/>
    <property type="match status" value="1"/>
</dbReference>
<dbReference type="InterPro" id="IPR002893">
    <property type="entry name" value="Znf_MYND"/>
</dbReference>
<evidence type="ECO:0000256" key="17">
    <source>
        <dbReference type="ARBA" id="ARBA00060128"/>
    </source>
</evidence>
<dbReference type="Pfam" id="PF00008">
    <property type="entry name" value="EGF"/>
    <property type="match status" value="2"/>
</dbReference>
<feature type="region of interest" description="Disordered" evidence="26">
    <location>
        <begin position="68"/>
        <end position="130"/>
    </location>
</feature>
<dbReference type="InterPro" id="IPR050621">
    <property type="entry name" value="Tudor_domain_containing"/>
</dbReference>
<dbReference type="Gene3D" id="6.10.140.2220">
    <property type="match status" value="1"/>
</dbReference>
<dbReference type="GO" id="GO:0005737">
    <property type="term" value="C:cytoplasm"/>
    <property type="evidence" value="ECO:0007669"/>
    <property type="project" value="UniProtKB-SubCell"/>
</dbReference>
<keyword evidence="9" id="KW-0677">Repeat</keyword>
<evidence type="ECO:0000259" key="29">
    <source>
        <dbReference type="PROSITE" id="PS50304"/>
    </source>
</evidence>
<accession>A0A091DA17</accession>
<dbReference type="FunFam" id="3.40.50.410:FF:000058">
    <property type="entry name" value="von Willebrand factor A domain containing 2"/>
    <property type="match status" value="1"/>
</dbReference>
<dbReference type="Gene3D" id="2.10.25.10">
    <property type="entry name" value="Laminin"/>
    <property type="match status" value="2"/>
</dbReference>
<evidence type="ECO:0000256" key="22">
    <source>
        <dbReference type="ARBA" id="ARBA00070370"/>
    </source>
</evidence>
<keyword evidence="14 24" id="KW-1015">Disulfide bond</keyword>
<dbReference type="PROSITE" id="PS01186">
    <property type="entry name" value="EGF_2"/>
    <property type="match status" value="1"/>
</dbReference>
<feature type="region of interest" description="Disordered" evidence="26">
    <location>
        <begin position="19"/>
        <end position="54"/>
    </location>
</feature>
<feature type="domain" description="VWFA" evidence="28">
    <location>
        <begin position="1215"/>
        <end position="1386"/>
    </location>
</feature>
<evidence type="ECO:0000259" key="28">
    <source>
        <dbReference type="PROSITE" id="PS50234"/>
    </source>
</evidence>
<dbReference type="PROSITE" id="PS50304">
    <property type="entry name" value="TUDOR"/>
    <property type="match status" value="4"/>
</dbReference>
<comment type="subunit">
    <text evidence="20">Forms monomers and multimers.</text>
</comment>
<feature type="compositionally biased region" description="Polar residues" evidence="26">
    <location>
        <begin position="68"/>
        <end position="79"/>
    </location>
</feature>
<dbReference type="CDD" id="cd20409">
    <property type="entry name" value="Tudor_TDRD1_rpt2"/>
    <property type="match status" value="1"/>
</dbReference>
<dbReference type="eggNOG" id="KOG2039">
    <property type="taxonomic scope" value="Eukaryota"/>
</dbReference>
<evidence type="ECO:0000256" key="12">
    <source>
        <dbReference type="ARBA" id="ARBA00022833"/>
    </source>
</evidence>
<comment type="subcellular location">
    <subcellularLocation>
        <location evidence="1">Cytoplasm</location>
    </subcellularLocation>
    <subcellularLocation>
        <location evidence="2">Secreted</location>
    </subcellularLocation>
</comment>
<evidence type="ECO:0000256" key="24">
    <source>
        <dbReference type="PROSITE-ProRule" id="PRU00076"/>
    </source>
</evidence>
<feature type="domain" description="Tudor" evidence="29">
    <location>
        <begin position="971"/>
        <end position="1029"/>
    </location>
</feature>
<feature type="domain" description="EGF-like" evidence="27">
    <location>
        <begin position="1876"/>
        <end position="1912"/>
    </location>
</feature>
<evidence type="ECO:0000256" key="11">
    <source>
        <dbReference type="ARBA" id="ARBA00022782"/>
    </source>
</evidence>
<evidence type="ECO:0000256" key="9">
    <source>
        <dbReference type="ARBA" id="ARBA00022737"/>
    </source>
</evidence>
<feature type="domain" description="Tudor" evidence="29">
    <location>
        <begin position="528"/>
        <end position="587"/>
    </location>
</feature>
<keyword evidence="12" id="KW-0862">Zinc</keyword>
<dbReference type="EMBL" id="KN122666">
    <property type="protein sequence ID" value="KFO28979.1"/>
    <property type="molecule type" value="Genomic_DNA"/>
</dbReference>
<dbReference type="PROSITE" id="PS50234">
    <property type="entry name" value="VWFA"/>
    <property type="match status" value="3"/>
</dbReference>
<dbReference type="InterPro" id="IPR036465">
    <property type="entry name" value="vWFA_dom_sf"/>
</dbReference>
<comment type="caution">
    <text evidence="24">Lacks conserved residue(s) required for the propagation of feature annotation.</text>
</comment>
<dbReference type="Pfam" id="PF00092">
    <property type="entry name" value="VWA"/>
    <property type="match status" value="3"/>
</dbReference>
<evidence type="ECO:0000259" key="27">
    <source>
        <dbReference type="PROSITE" id="PS50026"/>
    </source>
</evidence>
<dbReference type="InterPro" id="IPR000742">
    <property type="entry name" value="EGF"/>
</dbReference>
<evidence type="ECO:0000256" key="20">
    <source>
        <dbReference type="ARBA" id="ARBA00065464"/>
    </source>
</evidence>
<dbReference type="CDD" id="cd00054">
    <property type="entry name" value="EGF_CA"/>
    <property type="match status" value="1"/>
</dbReference>
<dbReference type="InterPro" id="IPR002035">
    <property type="entry name" value="VWF_A"/>
</dbReference>
<proteinExistence type="inferred from homology"/>
<keyword evidence="32" id="KW-1185">Reference proteome</keyword>
<dbReference type="GO" id="GO:0007283">
    <property type="term" value="P:spermatogenesis"/>
    <property type="evidence" value="ECO:0007669"/>
    <property type="project" value="UniProtKB-KW"/>
</dbReference>
<feature type="compositionally biased region" description="Polar residues" evidence="26">
    <location>
        <begin position="93"/>
        <end position="107"/>
    </location>
</feature>
<evidence type="ECO:0000256" key="25">
    <source>
        <dbReference type="PROSITE-ProRule" id="PRU00134"/>
    </source>
</evidence>
<dbReference type="FunFam" id="2.10.25.10:FF:000066">
    <property type="entry name" value="FAT atypical cadherin 4"/>
    <property type="match status" value="1"/>
</dbReference>
<dbReference type="SMART" id="SM00327">
    <property type="entry name" value="VWA"/>
    <property type="match status" value="3"/>
</dbReference>
<evidence type="ECO:0000313" key="32">
    <source>
        <dbReference type="Proteomes" id="UP000028990"/>
    </source>
</evidence>
<keyword evidence="3" id="KW-0217">Developmental protein</keyword>
<dbReference type="Pfam" id="PF00567">
    <property type="entry name" value="TUDOR"/>
    <property type="match status" value="4"/>
</dbReference>
<evidence type="ECO:0000256" key="26">
    <source>
        <dbReference type="SAM" id="MobiDB-lite"/>
    </source>
</evidence>
<evidence type="ECO:0000256" key="4">
    <source>
        <dbReference type="ARBA" id="ARBA00022490"/>
    </source>
</evidence>
<evidence type="ECO:0000256" key="1">
    <source>
        <dbReference type="ARBA" id="ARBA00004496"/>
    </source>
</evidence>
<dbReference type="GO" id="GO:0031047">
    <property type="term" value="P:regulatory ncRNA-mediated gene silencing"/>
    <property type="evidence" value="ECO:0007669"/>
    <property type="project" value="UniProtKB-KW"/>
</dbReference>
<evidence type="ECO:0000259" key="30">
    <source>
        <dbReference type="PROSITE" id="PS50865"/>
    </source>
</evidence>
<dbReference type="PANTHER" id="PTHR22948:SF4">
    <property type="entry name" value="TUDOR DOMAIN-CONTAINING PROTEIN 1"/>
    <property type="match status" value="1"/>
</dbReference>
<feature type="domain" description="MYND-type" evidence="30">
    <location>
        <begin position="156"/>
        <end position="192"/>
    </location>
</feature>
<comment type="subunit">
    <text evidence="19">Found in a mRNP complex, at least composed of TDRD1, TDRD6, TDRD7 and DDX4. Interacts with MAEL. Interacts with PIWIL1, PIWIL2 and PIWIL4 (when methylated on arginine residues). Interacts with TDRD12.</text>
</comment>
<evidence type="ECO:0000256" key="6">
    <source>
        <dbReference type="ARBA" id="ARBA00022536"/>
    </source>
</evidence>
<keyword evidence="5" id="KW-0964">Secreted</keyword>
<evidence type="ECO:0000256" key="10">
    <source>
        <dbReference type="ARBA" id="ARBA00022771"/>
    </source>
</evidence>
<evidence type="ECO:0000256" key="21">
    <source>
        <dbReference type="ARBA" id="ARBA00067143"/>
    </source>
</evidence>
<dbReference type="InterPro" id="IPR047378">
    <property type="entry name" value="Tudor_TDRD1_rpt3"/>
</dbReference>
<dbReference type="PROSITE" id="PS01360">
    <property type="entry name" value="ZF_MYND_1"/>
    <property type="match status" value="1"/>
</dbReference>
<evidence type="ECO:0000256" key="23">
    <source>
        <dbReference type="ARBA" id="ARBA00080893"/>
    </source>
</evidence>
<keyword evidence="4" id="KW-0963">Cytoplasm</keyword>
<dbReference type="InterPro" id="IPR001881">
    <property type="entry name" value="EGF-like_Ca-bd_dom"/>
</dbReference>
<dbReference type="InterPro" id="IPR035437">
    <property type="entry name" value="SNase_OB-fold_sf"/>
</dbReference>
<keyword evidence="11" id="KW-0221">Differentiation</keyword>
<dbReference type="SMART" id="SM00179">
    <property type="entry name" value="EGF_CA"/>
    <property type="match status" value="2"/>
</dbReference>
<keyword evidence="13" id="KW-0744">Spermatogenesis</keyword>
<dbReference type="SUPFAM" id="SSF63748">
    <property type="entry name" value="Tudor/PWWP/MBT"/>
    <property type="match status" value="4"/>
</dbReference>
<feature type="disulfide bond" evidence="24">
    <location>
        <begin position="1902"/>
        <end position="1911"/>
    </location>
</feature>
<keyword evidence="16" id="KW-0469">Meiosis</keyword>
<dbReference type="CDD" id="cd20411">
    <property type="entry name" value="Tudor_TDRD1_rpt4"/>
    <property type="match status" value="1"/>
</dbReference>
<feature type="domain" description="VWFA" evidence="28">
    <location>
        <begin position="1507"/>
        <end position="1681"/>
    </location>
</feature>
<dbReference type="InterPro" id="IPR047377">
    <property type="entry name" value="Tudor_TDRD1_rpt2"/>
</dbReference>
<evidence type="ECO:0000256" key="15">
    <source>
        <dbReference type="ARBA" id="ARBA00023158"/>
    </source>
</evidence>
<dbReference type="PRINTS" id="PR00453">
    <property type="entry name" value="VWFADOMAIN"/>
</dbReference>
<keyword evidence="6 24" id="KW-0245">EGF-like domain</keyword>
<dbReference type="PROSITE" id="PS00022">
    <property type="entry name" value="EGF_1"/>
    <property type="match status" value="1"/>
</dbReference>
<dbReference type="InterPro" id="IPR002999">
    <property type="entry name" value="Tudor"/>
</dbReference>
<dbReference type="FunFam" id="2.30.30.140:FF:000048">
    <property type="entry name" value="Tudor domain containing 1"/>
    <property type="match status" value="2"/>
</dbReference>
<organism evidence="31 32">
    <name type="scientific">Fukomys damarensis</name>
    <name type="common">Damaraland mole rat</name>
    <name type="synonym">Cryptomys damarensis</name>
    <dbReference type="NCBI Taxonomy" id="885580"/>
    <lineage>
        <taxon>Eukaryota</taxon>
        <taxon>Metazoa</taxon>
        <taxon>Chordata</taxon>
        <taxon>Craniata</taxon>
        <taxon>Vertebrata</taxon>
        <taxon>Euteleostomi</taxon>
        <taxon>Mammalia</taxon>
        <taxon>Eutheria</taxon>
        <taxon>Euarchontoglires</taxon>
        <taxon>Glires</taxon>
        <taxon>Rodentia</taxon>
        <taxon>Hystricomorpha</taxon>
        <taxon>Bathyergidae</taxon>
        <taxon>Fukomys</taxon>
    </lineage>
</organism>
<dbReference type="GO" id="GO:0005509">
    <property type="term" value="F:calcium ion binding"/>
    <property type="evidence" value="ECO:0007669"/>
    <property type="project" value="InterPro"/>
</dbReference>
<dbReference type="CDD" id="cd20410">
    <property type="entry name" value="Tudor_TDRD1_rpt3"/>
    <property type="match status" value="1"/>
</dbReference>
<dbReference type="Proteomes" id="UP000028990">
    <property type="component" value="Unassembled WGS sequence"/>
</dbReference>
<keyword evidence="15" id="KW-0943">RNA-mediated gene silencing</keyword>
<dbReference type="FunFam" id="2.30.30.140:FF:000018">
    <property type="entry name" value="Serine/threonine-protein kinase 31"/>
    <property type="match status" value="1"/>
</dbReference>
<dbReference type="FunFam" id="2.30.30.140:FF:000081">
    <property type="entry name" value="Tudor domain-containing protein 1"/>
    <property type="match status" value="1"/>
</dbReference>
<evidence type="ECO:0000256" key="3">
    <source>
        <dbReference type="ARBA" id="ARBA00022473"/>
    </source>
</evidence>
<dbReference type="STRING" id="885580.ENSFDAP00000003831"/>
<dbReference type="GO" id="GO:0005615">
    <property type="term" value="C:extracellular space"/>
    <property type="evidence" value="ECO:0007669"/>
    <property type="project" value="UniProtKB-ARBA"/>
</dbReference>
<dbReference type="GO" id="GO:0042802">
    <property type="term" value="F:identical protein binding"/>
    <property type="evidence" value="ECO:0007669"/>
    <property type="project" value="UniProtKB-ARBA"/>
</dbReference>
<evidence type="ECO:0000256" key="13">
    <source>
        <dbReference type="ARBA" id="ARBA00022871"/>
    </source>
</evidence>
<dbReference type="FunFam" id="3.40.50.410:FF:000054">
    <property type="entry name" value="von Willebrand factor A domain containing 2"/>
    <property type="match status" value="1"/>
</dbReference>
<dbReference type="FunFam" id="2.10.25.10:FF:000336">
    <property type="entry name" value="von Willebrand factor A domain containing 2"/>
    <property type="match status" value="1"/>
</dbReference>
<evidence type="ECO:0000256" key="5">
    <source>
        <dbReference type="ARBA" id="ARBA00022525"/>
    </source>
</evidence>
<keyword evidence="8" id="KW-0732">Signal</keyword>
<evidence type="ECO:0000256" key="19">
    <source>
        <dbReference type="ARBA" id="ARBA00063966"/>
    </source>
</evidence>
<dbReference type="Gene3D" id="3.40.50.410">
    <property type="entry name" value="von Willebrand factor, type A domain"/>
    <property type="match status" value="3"/>
</dbReference>
<evidence type="ECO:0000256" key="8">
    <source>
        <dbReference type="ARBA" id="ARBA00022729"/>
    </source>
</evidence>
<dbReference type="PROSITE" id="PS50026">
    <property type="entry name" value="EGF_3"/>
    <property type="match status" value="2"/>
</dbReference>
<evidence type="ECO:0000256" key="7">
    <source>
        <dbReference type="ARBA" id="ARBA00022723"/>
    </source>
</evidence>
<evidence type="ECO:0000256" key="16">
    <source>
        <dbReference type="ARBA" id="ARBA00023254"/>
    </source>
</evidence>
<dbReference type="PROSITE" id="PS50865">
    <property type="entry name" value="ZF_MYND_2"/>
    <property type="match status" value="1"/>
</dbReference>
<keyword evidence="7" id="KW-0479">Metal-binding</keyword>
<feature type="region of interest" description="Disordered" evidence="26">
    <location>
        <begin position="1920"/>
        <end position="1950"/>
    </location>
</feature>
<dbReference type="Gene3D" id="2.40.50.90">
    <property type="match status" value="4"/>
</dbReference>
<dbReference type="Gene3D" id="2.30.30.140">
    <property type="match status" value="4"/>
</dbReference>
<feature type="domain" description="EGF-like" evidence="27">
    <location>
        <begin position="1460"/>
        <end position="1497"/>
    </location>
</feature>
<dbReference type="SMART" id="SM00333">
    <property type="entry name" value="TUDOR"/>
    <property type="match status" value="4"/>
</dbReference>
<name>A0A091DA17_FUKDA</name>
<evidence type="ECO:0000256" key="14">
    <source>
        <dbReference type="ARBA" id="ARBA00023157"/>
    </source>
</evidence>
<evidence type="ECO:0000256" key="2">
    <source>
        <dbReference type="ARBA" id="ARBA00004613"/>
    </source>
</evidence>
<comment type="function">
    <text evidence="17">Plays a central role during spermatogenesis by participating in the repression transposable elements and preventing their mobilization, which is essential for the germline integrity. Acts via the piRNA metabolic process, which mediates the repression of transposable elements during meiosis by forming complexes composed of piRNAs and Piwi proteins and governs the methylation and subsequent repression of transposons. Required for the localization of Piwi proteins to the meiotic nuage. Involved in the piRNA metabolic process by ensuring the entry of correct transcripts into the normal piRNA pool and limiting the entry of cellular transcripts into the piRNA pathway. May act by allowing the recruitment of piRNA biogenesis or loading factors that ensure the correct entry of transcripts and piRNAs into Piwi proteins.</text>
</comment>
<dbReference type="SUPFAM" id="SSF144232">
    <property type="entry name" value="HIT/MYND zinc finger-like"/>
    <property type="match status" value="1"/>
</dbReference>
<dbReference type="FunFam" id="6.10.140.2220:FF:000011">
    <property type="entry name" value="Tudor domain containing 1"/>
    <property type="match status" value="1"/>
</dbReference>
<dbReference type="CDD" id="cd20408">
    <property type="entry name" value="Tudor_TDRD1_rpt1"/>
    <property type="match status" value="1"/>
</dbReference>
<dbReference type="InterPro" id="IPR047376">
    <property type="entry name" value="Tudor_TDRD1_rpt1"/>
</dbReference>
<keyword evidence="10 25" id="KW-0863">Zinc-finger</keyword>
<evidence type="ECO:0000313" key="31">
    <source>
        <dbReference type="EMBL" id="KFO28979.1"/>
    </source>
</evidence>
<dbReference type="GO" id="GO:0030154">
    <property type="term" value="P:cell differentiation"/>
    <property type="evidence" value="ECO:0007669"/>
    <property type="project" value="UniProtKB-KW"/>
</dbReference>
<dbReference type="CDD" id="cd00053">
    <property type="entry name" value="EGF"/>
    <property type="match status" value="1"/>
</dbReference>
<dbReference type="FunFam" id="3.40.50.410:FF:000047">
    <property type="entry name" value="von Willebrand factor A domain containing 2"/>
    <property type="match status" value="1"/>
</dbReference>
<dbReference type="SUPFAM" id="SSF57196">
    <property type="entry name" value="EGF/Laminin"/>
    <property type="match status" value="1"/>
</dbReference>
<dbReference type="GO" id="GO:0051321">
    <property type="term" value="P:meiotic cell cycle"/>
    <property type="evidence" value="ECO:0007669"/>
    <property type="project" value="UniProtKB-KW"/>
</dbReference>
<sequence length="1950" mass="214212">MSRNLEASTCQTTEPFNFENNEVKLPSHNSLRTPGGHHNHPNFRLKSPENGNKNNVLLCEQNRQYLPSQEDSVLSSNAGGINGEVVGSKGNRKTGNSVSPLSIGNDSPSREIKPKPTNHVPSTKSKKSHHFVKNSLSVNNPALFNSLRLPFRSTTCHRCGLFGSLRCSQCKQTYYCSTACQRRDWSTHSIVCKPVQQNFHKLEDDKSPFEMNVEVKNESNCPSGVAKEIAIGAEKIMFSDLKSLHLKKTMEIKGTVTEFKHPGDFYVQLYSSEALKHMNQLSASLKETYANVVHEEGYIPVTGEVCVAKYTVDQTWNRVMIQDVDELKKMAQVLYIDYGNEEVIPVNRIYQLNRNIELFPPSAIKCFVAGVIPAEGIWSNDCIKTIKSLLMEQYCSIKIVDILKEEGVTCAVDVVLQSSGEFLDHVLVEMGYGLKAKGQNSKKQCTDQSDPADGGLMTAENKIVVDRNDLIPKVLTLNVGDEFCGMVAHIQTPGDFFCQQLQSGRKLAELQTSLSEYCGQMCSQSDFFPTIGDICCARFSEDEQWYRASVLAYASEESVLVGYVDYGNFEILSLTRLCPIIPKLLELPMQAVKCTLAGVKPSLGIWTPEAVCLMKKIVQNKMVMVKVVDKLENSCLVELTDKSVTPVVSVAKVLIDAGFAVDEKEIVTDKPSVPLTAKGKVSPLEWTWVELAIDQTVDVVVCMMYNPGEFYCHILKENALEKLSDLNKSLAEYCQQKLHNGFKVEIGQPCCAFFAGDGNWYRALVKEILPSGNVKVHFVDYGNVEEVTTDELQMISSKFLKFPFQGIQCWLVDIQPRNKYWTKEAIARFQMCITGIKLQARVVEITEKGVGVELTDLSTSYPRIISDVLISENLVLKAGSPTKDLPSNKPVNKHSHETDTQGLKAFSSAEQWKTIELPVNKTVQASILEIINPNLFYAIPNDMPENQEKLSTLTAELLEYCNAQKTQPSCRPRVGDACCAKYTSDDFWYRAVVLETSGSDVKVLYADYGNIETLPLSRVQPITASHLELPFQIIKCSFEGLVELNGSCSQLIIELLKNFMLNQNVMLSVKEVTKNIHTVSVEKCSEHGSVGVADKLVKYDLAKNITSKNQNALNKEKTHRMNCCCTELQEQSATVATAHLVRASLHSVRSVPGEPEGHTQLSINMPSFLLLGALCTFLFSRVPPSLPLQEVHVSRETIGKIAAASKMMWCSAAMDILFLLDGSHSVGKGSFERSKHFAITVCDALDISPEKVRVGAFQFGSTPHLEFPLDSFSTRQEVKAQIKRMVFKGGRTETGLALKYLLRRGFPGGRNGSVPQLLVIVTDGKSQGQVALLAKQLKEKGITVFAVGVRFPRWEELRTLASEPPEQHVLLAEQVEDATNGLLSALSSSALCSTAAPDCKVQAHPCAHKMLETVRELVGTAPCWRGARRADAVLAARCPFYSWKRVLLNHPATCYRTTCPGPCDSHPCQNGGTCIPEGPDRYHCLCPLAFGGEANCAPKLSLACRIDVLFLLDSSSSTALEGFLRAKAFVKRFVQAVLSEDSQARVGVAGYSRELAVAVPVGEYRDVPELVRSLDGLAFSGGPTLTGSALLQAAERGFGSPARAGQDRPRRVVVLLTESPSQDEVAGPARLVRARDLLLLGVGSEAVRAELEEVTGSPTQVMVYAEPQDLFDKIPELQGKLCIRPWSGCQAQSMDLVFLLDASASVGPENFAQMQSFVRSCALQFDVNPDVTQVGLVVYGSQARTVFGLDAHLTRAAVLRAMSQAPYLGGAGSAGMALLHIYDKVMTVQRGARPGVPKAVVMVTGGRGAEDAAVPAQKLRNNGISVLVVGVGTVLRDALRRLAGPRDALVQVAAYSELQHHQDALIEWICREAKRPVNLCKPSPCRHDGTCVLRRGSYRCECRDGWAGPHCENRVLRGDAPEAHGSRQDPTGGLHTPGLQQPQRPRHPGS</sequence>
<dbReference type="PANTHER" id="PTHR22948">
    <property type="entry name" value="TUDOR DOMAIN CONTAINING PROTEIN"/>
    <property type="match status" value="1"/>
</dbReference>
<feature type="domain" description="VWFA" evidence="28">
    <location>
        <begin position="1695"/>
        <end position="1869"/>
    </location>
</feature>
<comment type="similarity">
    <text evidence="18">Belongs to the TDRD1 family.</text>
</comment>
<gene>
    <name evidence="31" type="ORF">H920_09624</name>
</gene>
<evidence type="ECO:0000256" key="18">
    <source>
        <dbReference type="ARBA" id="ARBA00060949"/>
    </source>
</evidence>
<protein>
    <recommendedName>
        <fullName evidence="21">Tudor domain-containing protein 1</fullName>
    </recommendedName>
    <alternativeName>
        <fullName evidence="23">A domain-containing protein similar to matrilin and collagen</fullName>
    </alternativeName>
    <alternativeName>
        <fullName evidence="22">von Willebrand factor A domain-containing protein 2</fullName>
    </alternativeName>
</protein>
<dbReference type="GO" id="GO:0008270">
    <property type="term" value="F:zinc ion binding"/>
    <property type="evidence" value="ECO:0007669"/>
    <property type="project" value="UniProtKB-KW"/>
</dbReference>
<feature type="domain" description="Tudor" evidence="29">
    <location>
        <begin position="299"/>
        <end position="359"/>
    </location>
</feature>
<feature type="domain" description="Tudor" evidence="29">
    <location>
        <begin position="743"/>
        <end position="802"/>
    </location>
</feature>
<dbReference type="SUPFAM" id="SSF53300">
    <property type="entry name" value="vWA-like"/>
    <property type="match status" value="3"/>
</dbReference>
<reference evidence="31 32" key="1">
    <citation type="submission" date="2013-11" db="EMBL/GenBank/DDBJ databases">
        <title>The Damaraland mole rat (Fukomys damarensis) genome and evolution of African mole rats.</title>
        <authorList>
            <person name="Gladyshev V.N."/>
            <person name="Fang X."/>
        </authorList>
    </citation>
    <scope>NUCLEOTIDE SEQUENCE [LARGE SCALE GENOMIC DNA]</scope>
    <source>
        <tissue evidence="31">Liver</tissue>
    </source>
</reference>
<dbReference type="SMART" id="SM00181">
    <property type="entry name" value="EGF"/>
    <property type="match status" value="2"/>
</dbReference>